<feature type="region of interest" description="Disordered" evidence="1">
    <location>
        <begin position="1"/>
        <end position="21"/>
    </location>
</feature>
<name>A0AAN9SAN6_PSOTE</name>
<feature type="compositionally biased region" description="Low complexity" evidence="1">
    <location>
        <begin position="8"/>
        <end position="21"/>
    </location>
</feature>
<dbReference type="EMBL" id="JAYMYS010000005">
    <property type="protein sequence ID" value="KAK7392220.1"/>
    <property type="molecule type" value="Genomic_DNA"/>
</dbReference>
<evidence type="ECO:0000313" key="2">
    <source>
        <dbReference type="EMBL" id="KAK7392220.1"/>
    </source>
</evidence>
<protein>
    <submittedName>
        <fullName evidence="2">Uncharacterized protein</fullName>
    </submittedName>
</protein>
<organism evidence="2 3">
    <name type="scientific">Psophocarpus tetragonolobus</name>
    <name type="common">Winged bean</name>
    <name type="synonym">Dolichos tetragonolobus</name>
    <dbReference type="NCBI Taxonomy" id="3891"/>
    <lineage>
        <taxon>Eukaryota</taxon>
        <taxon>Viridiplantae</taxon>
        <taxon>Streptophyta</taxon>
        <taxon>Embryophyta</taxon>
        <taxon>Tracheophyta</taxon>
        <taxon>Spermatophyta</taxon>
        <taxon>Magnoliopsida</taxon>
        <taxon>eudicotyledons</taxon>
        <taxon>Gunneridae</taxon>
        <taxon>Pentapetalae</taxon>
        <taxon>rosids</taxon>
        <taxon>fabids</taxon>
        <taxon>Fabales</taxon>
        <taxon>Fabaceae</taxon>
        <taxon>Papilionoideae</taxon>
        <taxon>50 kb inversion clade</taxon>
        <taxon>NPAAA clade</taxon>
        <taxon>indigoferoid/millettioid clade</taxon>
        <taxon>Phaseoleae</taxon>
        <taxon>Psophocarpus</taxon>
    </lineage>
</organism>
<sequence length="258" mass="28737">MTPSINLANTSTTSATASSSLPFPPPPISYAPIATTASIKNSKSQSLTLIVTLSIHSSPISTSPALPLFPLVLTGITSSLFEDLSAFFSNRSDIVIDGFNPFVFLQNYLQNPKSRWWRQPPIGNRVWRPWRSVSILWCHQQRLLFQLASCIKCSPFDVFVVAYSVITGSNSSVYCNICVTLGGKPWGVALYDVQVTEIAQQRKGHDDLTCICHPFSMQEKPKQGLFLRLCTRVVLDALVLYIQNHYLILYSLFSSQSR</sequence>
<comment type="caution">
    <text evidence="2">The sequence shown here is derived from an EMBL/GenBank/DDBJ whole genome shotgun (WGS) entry which is preliminary data.</text>
</comment>
<gene>
    <name evidence="2" type="ORF">VNO78_20650</name>
</gene>
<proteinExistence type="predicted"/>
<keyword evidence="3" id="KW-1185">Reference proteome</keyword>
<reference evidence="2 3" key="1">
    <citation type="submission" date="2024-01" db="EMBL/GenBank/DDBJ databases">
        <title>The genomes of 5 underutilized Papilionoideae crops provide insights into root nodulation and disease resistanc.</title>
        <authorList>
            <person name="Jiang F."/>
        </authorList>
    </citation>
    <scope>NUCLEOTIDE SEQUENCE [LARGE SCALE GENOMIC DNA]</scope>
    <source>
        <strain evidence="2">DUOXIRENSHENG_FW03</strain>
        <tissue evidence="2">Leaves</tissue>
    </source>
</reference>
<evidence type="ECO:0000256" key="1">
    <source>
        <dbReference type="SAM" id="MobiDB-lite"/>
    </source>
</evidence>
<dbReference type="AlphaFoldDB" id="A0AAN9SAN6"/>
<evidence type="ECO:0000313" key="3">
    <source>
        <dbReference type="Proteomes" id="UP001386955"/>
    </source>
</evidence>
<accession>A0AAN9SAN6</accession>
<dbReference type="Proteomes" id="UP001386955">
    <property type="component" value="Unassembled WGS sequence"/>
</dbReference>